<dbReference type="PANTHER" id="PTHR47989">
    <property type="entry name" value="OS01G0750732 PROTEIN"/>
    <property type="match status" value="1"/>
</dbReference>
<dbReference type="Proteomes" id="UP001189624">
    <property type="component" value="Chromosome 5"/>
</dbReference>
<dbReference type="PANTHER" id="PTHR47989:SF23">
    <property type="entry name" value="RECEPTOR-LIKE SERINE_THREONINE-PROTEIN KINASE NCRK ISOFORM X1"/>
    <property type="match status" value="1"/>
</dbReference>
<keyword evidence="8" id="KW-0418">Kinase</keyword>
<comment type="subcellular location">
    <subcellularLocation>
        <location evidence="1">Cell membrane</location>
    </subcellularLocation>
</comment>
<dbReference type="SMART" id="SM00220">
    <property type="entry name" value="S_TKc"/>
    <property type="match status" value="1"/>
</dbReference>
<evidence type="ECO:0000256" key="1">
    <source>
        <dbReference type="ARBA" id="ARBA00004236"/>
    </source>
</evidence>
<evidence type="ECO:0000256" key="14">
    <source>
        <dbReference type="SAM" id="SignalP"/>
    </source>
</evidence>
<keyword evidence="14" id="KW-0732">Signal</keyword>
<dbReference type="SUPFAM" id="SSF56112">
    <property type="entry name" value="Protein kinase-like (PK-like)"/>
    <property type="match status" value="1"/>
</dbReference>
<dbReference type="Gene3D" id="1.10.510.10">
    <property type="entry name" value="Transferase(Phosphotransferase) domain 1"/>
    <property type="match status" value="1"/>
</dbReference>
<organism evidence="16 17">
    <name type="scientific">Sphenostylis stenocarpa</name>
    <dbReference type="NCBI Taxonomy" id="92480"/>
    <lineage>
        <taxon>Eukaryota</taxon>
        <taxon>Viridiplantae</taxon>
        <taxon>Streptophyta</taxon>
        <taxon>Embryophyta</taxon>
        <taxon>Tracheophyta</taxon>
        <taxon>Spermatophyta</taxon>
        <taxon>Magnoliopsida</taxon>
        <taxon>eudicotyledons</taxon>
        <taxon>Gunneridae</taxon>
        <taxon>Pentapetalae</taxon>
        <taxon>rosids</taxon>
        <taxon>fabids</taxon>
        <taxon>Fabales</taxon>
        <taxon>Fabaceae</taxon>
        <taxon>Papilionoideae</taxon>
        <taxon>50 kb inversion clade</taxon>
        <taxon>NPAAA clade</taxon>
        <taxon>indigoferoid/millettioid clade</taxon>
        <taxon>Phaseoleae</taxon>
        <taxon>Sphenostylis</taxon>
    </lineage>
</organism>
<dbReference type="PROSITE" id="PS00108">
    <property type="entry name" value="PROTEIN_KINASE_ST"/>
    <property type="match status" value="1"/>
</dbReference>
<keyword evidence="7" id="KW-0547">Nucleotide-binding</keyword>
<evidence type="ECO:0000256" key="11">
    <source>
        <dbReference type="ARBA" id="ARBA00047899"/>
    </source>
</evidence>
<comment type="catalytic activity">
    <reaction evidence="11">
        <text>L-threonyl-[protein] + ATP = O-phospho-L-threonyl-[protein] + ADP + H(+)</text>
        <dbReference type="Rhea" id="RHEA:46608"/>
        <dbReference type="Rhea" id="RHEA-COMP:11060"/>
        <dbReference type="Rhea" id="RHEA-COMP:11605"/>
        <dbReference type="ChEBI" id="CHEBI:15378"/>
        <dbReference type="ChEBI" id="CHEBI:30013"/>
        <dbReference type="ChEBI" id="CHEBI:30616"/>
        <dbReference type="ChEBI" id="CHEBI:61977"/>
        <dbReference type="ChEBI" id="CHEBI:456216"/>
        <dbReference type="EC" id="2.7.11.1"/>
    </reaction>
</comment>
<keyword evidence="9" id="KW-0067">ATP-binding</keyword>
<dbReference type="FunFam" id="1.10.510.10:FF:000395">
    <property type="entry name" value="receptor-like serine/threonine-protein kinase NCRK"/>
    <property type="match status" value="1"/>
</dbReference>
<evidence type="ECO:0000256" key="6">
    <source>
        <dbReference type="ARBA" id="ARBA00022679"/>
    </source>
</evidence>
<evidence type="ECO:0000256" key="8">
    <source>
        <dbReference type="ARBA" id="ARBA00022777"/>
    </source>
</evidence>
<evidence type="ECO:0000259" key="15">
    <source>
        <dbReference type="PROSITE" id="PS50011"/>
    </source>
</evidence>
<feature type="domain" description="Protein kinase" evidence="15">
    <location>
        <begin position="225"/>
        <end position="507"/>
    </location>
</feature>
<feature type="transmembrane region" description="Helical" evidence="13">
    <location>
        <begin position="115"/>
        <end position="137"/>
    </location>
</feature>
<dbReference type="EMBL" id="OY731402">
    <property type="protein sequence ID" value="CAJ1955925.1"/>
    <property type="molecule type" value="Genomic_DNA"/>
</dbReference>
<evidence type="ECO:0000256" key="4">
    <source>
        <dbReference type="ARBA" id="ARBA00022527"/>
    </source>
</evidence>
<keyword evidence="10 13" id="KW-0472">Membrane</keyword>
<dbReference type="Pfam" id="PF00069">
    <property type="entry name" value="Pkinase"/>
    <property type="match status" value="1"/>
</dbReference>
<evidence type="ECO:0000313" key="16">
    <source>
        <dbReference type="EMBL" id="CAJ1955925.1"/>
    </source>
</evidence>
<evidence type="ECO:0000256" key="13">
    <source>
        <dbReference type="SAM" id="Phobius"/>
    </source>
</evidence>
<dbReference type="FunFam" id="3.30.200.20:FF:000415">
    <property type="entry name" value="receptor-like serine/threonine-protein kinase NCRK"/>
    <property type="match status" value="1"/>
</dbReference>
<gene>
    <name evidence="16" type="ORF">AYBTSS11_LOCUS16389</name>
</gene>
<evidence type="ECO:0000256" key="2">
    <source>
        <dbReference type="ARBA" id="ARBA00012513"/>
    </source>
</evidence>
<feature type="signal peptide" evidence="14">
    <location>
        <begin position="1"/>
        <end position="23"/>
    </location>
</feature>
<dbReference type="Gramene" id="rna-AYBTSS11_LOCUS16389">
    <property type="protein sequence ID" value="CAJ1955925.1"/>
    <property type="gene ID" value="gene-AYBTSS11_LOCUS16389"/>
</dbReference>
<feature type="chain" id="PRO_5041693469" description="non-specific serine/threonine protein kinase" evidence="14">
    <location>
        <begin position="24"/>
        <end position="614"/>
    </location>
</feature>
<keyword evidence="13" id="KW-1133">Transmembrane helix</keyword>
<keyword evidence="3" id="KW-1003">Cell membrane</keyword>
<dbReference type="EC" id="2.7.11.1" evidence="2"/>
<dbReference type="GO" id="GO:0004674">
    <property type="term" value="F:protein serine/threonine kinase activity"/>
    <property type="evidence" value="ECO:0007669"/>
    <property type="project" value="UniProtKB-KW"/>
</dbReference>
<name>A0AA86VQ70_9FABA</name>
<evidence type="ECO:0000256" key="12">
    <source>
        <dbReference type="ARBA" id="ARBA00048679"/>
    </source>
</evidence>
<comment type="catalytic activity">
    <reaction evidence="12">
        <text>L-seryl-[protein] + ATP = O-phospho-L-seryl-[protein] + ADP + H(+)</text>
        <dbReference type="Rhea" id="RHEA:17989"/>
        <dbReference type="Rhea" id="RHEA-COMP:9863"/>
        <dbReference type="Rhea" id="RHEA-COMP:11604"/>
        <dbReference type="ChEBI" id="CHEBI:15378"/>
        <dbReference type="ChEBI" id="CHEBI:29999"/>
        <dbReference type="ChEBI" id="CHEBI:30616"/>
        <dbReference type="ChEBI" id="CHEBI:83421"/>
        <dbReference type="ChEBI" id="CHEBI:456216"/>
        <dbReference type="EC" id="2.7.11.1"/>
    </reaction>
</comment>
<proteinExistence type="predicted"/>
<evidence type="ECO:0000256" key="7">
    <source>
        <dbReference type="ARBA" id="ARBA00022741"/>
    </source>
</evidence>
<dbReference type="PROSITE" id="PS50011">
    <property type="entry name" value="PROTEIN_KINASE_DOM"/>
    <property type="match status" value="1"/>
</dbReference>
<evidence type="ECO:0000256" key="3">
    <source>
        <dbReference type="ARBA" id="ARBA00022475"/>
    </source>
</evidence>
<evidence type="ECO:0000256" key="9">
    <source>
        <dbReference type="ARBA" id="ARBA00022840"/>
    </source>
</evidence>
<dbReference type="InterPro" id="IPR000719">
    <property type="entry name" value="Prot_kinase_dom"/>
</dbReference>
<dbReference type="AlphaFoldDB" id="A0AA86VQ70"/>
<keyword evidence="13" id="KW-0812">Transmembrane</keyword>
<evidence type="ECO:0000313" key="17">
    <source>
        <dbReference type="Proteomes" id="UP001189624"/>
    </source>
</evidence>
<dbReference type="Gene3D" id="3.30.200.20">
    <property type="entry name" value="Phosphorylase Kinase, domain 1"/>
    <property type="match status" value="1"/>
</dbReference>
<dbReference type="InterPro" id="IPR008271">
    <property type="entry name" value="Ser/Thr_kinase_AS"/>
</dbReference>
<dbReference type="CDD" id="cd14066">
    <property type="entry name" value="STKc_IRAK"/>
    <property type="match status" value="1"/>
</dbReference>
<protein>
    <recommendedName>
        <fullName evidence="2">non-specific serine/threonine protein kinase</fullName>
        <ecNumber evidence="2">2.7.11.1</ecNumber>
    </recommendedName>
</protein>
<keyword evidence="4" id="KW-0723">Serine/threonine-protein kinase</keyword>
<reference evidence="16" key="1">
    <citation type="submission" date="2023-10" db="EMBL/GenBank/DDBJ databases">
        <authorList>
            <person name="Domelevo Entfellner J.-B."/>
        </authorList>
    </citation>
    <scope>NUCLEOTIDE SEQUENCE</scope>
</reference>
<evidence type="ECO:0000256" key="5">
    <source>
        <dbReference type="ARBA" id="ARBA00022553"/>
    </source>
</evidence>
<dbReference type="GO" id="GO:0005886">
    <property type="term" value="C:plasma membrane"/>
    <property type="evidence" value="ECO:0007669"/>
    <property type="project" value="UniProtKB-SubCell"/>
</dbReference>
<dbReference type="InterPro" id="IPR011009">
    <property type="entry name" value="Kinase-like_dom_sf"/>
</dbReference>
<evidence type="ECO:0000256" key="10">
    <source>
        <dbReference type="ARBA" id="ARBA00023136"/>
    </source>
</evidence>
<accession>A0AA86VQ70</accession>
<sequence length="614" mass="68119">MKPQFNVAVALVISMLCIQHSFCDEPSDIGLKKWQCRCSSLQGNQIYSPANCSKSCDCHPDAEQSASIWTCVCDSNGFPEISADGHNLNCFNACNCTWGTFRMPLGSKTQISSKIVVVILSICVACTTIAFLASVVCQVCRRERCPIQSPMISSDRESSYSSTTNLISHKTSSVLETKVVIYSPISHITGCFQKSSLLFGGQRQTFHGNIIQFSFAELEYATENFSTSNLTGLGGSSYVYRGQLKDGSNVAVKRLKDQRGPEADSEFFTEIELLSRLHHCHLVPLVGYCSELKGKNVQRLLVFEYMTNGNLRDRLDGVFGKKMDWSTRVRIALGAARGLEYLHEAAAPRILHRDVKSTNILLDKNWQAKITDLGMAKNLRADDHPSCSDSPARMQGTFGYFAPEYVIVGRASLESDVFSFGVVLLELISGRQPIHKYAGKEQSLVIWATPRLKDSRRVITELADPQLKGNFPEEELQIMAYLAKECLLLDPDTRPTMSEVVQILSSITPGRSRRRRNFPVSLFQEPEDLENPSQAPSCIFPSCNLLPLGVDHSLNVGNENKDVHTVSTEHMESSKGESWHASEEDMIDLTEPRVAQLTTTSLALFLQNASLTGE</sequence>
<keyword evidence="5" id="KW-0597">Phosphoprotein</keyword>
<dbReference type="GO" id="GO:0005524">
    <property type="term" value="F:ATP binding"/>
    <property type="evidence" value="ECO:0007669"/>
    <property type="project" value="UniProtKB-KW"/>
</dbReference>
<keyword evidence="17" id="KW-1185">Reference proteome</keyword>
<keyword evidence="6" id="KW-0808">Transferase</keyword>